<dbReference type="EC" id="2.4.-.-" evidence="5"/>
<evidence type="ECO:0000256" key="2">
    <source>
        <dbReference type="ARBA" id="ARBA00022676"/>
    </source>
</evidence>
<comment type="caution">
    <text evidence="5">The sequence shown here is derived from an EMBL/GenBank/DDBJ whole genome shotgun (WGS) entry which is preliminary data.</text>
</comment>
<dbReference type="CDD" id="cd04186">
    <property type="entry name" value="GT_2_like_c"/>
    <property type="match status" value="1"/>
</dbReference>
<dbReference type="InterPro" id="IPR001173">
    <property type="entry name" value="Glyco_trans_2-like"/>
</dbReference>
<keyword evidence="2 5" id="KW-0328">Glycosyltransferase</keyword>
<dbReference type="HOGENOM" id="CLU_023845_3_0_10"/>
<organism evidence="5 6">
    <name type="scientific">Hallella bergensis DSM 17361</name>
    <dbReference type="NCBI Taxonomy" id="585502"/>
    <lineage>
        <taxon>Bacteria</taxon>
        <taxon>Pseudomonadati</taxon>
        <taxon>Bacteroidota</taxon>
        <taxon>Bacteroidia</taxon>
        <taxon>Bacteroidales</taxon>
        <taxon>Prevotellaceae</taxon>
        <taxon>Hallella</taxon>
    </lineage>
</organism>
<reference evidence="5 6" key="1">
    <citation type="submission" date="2009-10" db="EMBL/GenBank/DDBJ databases">
        <authorList>
            <person name="Qin X."/>
            <person name="Bachman B."/>
            <person name="Battles P."/>
            <person name="Bell A."/>
            <person name="Bess C."/>
            <person name="Bickham C."/>
            <person name="Chaboub L."/>
            <person name="Chen D."/>
            <person name="Coyle M."/>
            <person name="Deiros D.R."/>
            <person name="Dinh H."/>
            <person name="Forbes L."/>
            <person name="Fowler G."/>
            <person name="Francisco L."/>
            <person name="Fu Q."/>
            <person name="Gubbala S."/>
            <person name="Hale W."/>
            <person name="Han Y."/>
            <person name="Hemphill L."/>
            <person name="Highlander S.K."/>
            <person name="Hirani K."/>
            <person name="Hogues M."/>
            <person name="Jackson L."/>
            <person name="Jakkamsetti A."/>
            <person name="Javaid M."/>
            <person name="Jiang H."/>
            <person name="Korchina V."/>
            <person name="Kovar C."/>
            <person name="Lara F."/>
            <person name="Lee S."/>
            <person name="Mata R."/>
            <person name="Mathew T."/>
            <person name="Moen C."/>
            <person name="Morales K."/>
            <person name="Munidasa M."/>
            <person name="Nazareth L."/>
            <person name="Ngo R."/>
            <person name="Nguyen L."/>
            <person name="Okwuonu G."/>
            <person name="Ongeri F."/>
            <person name="Patil S."/>
            <person name="Petrosino J."/>
            <person name="Pham C."/>
            <person name="Pham P."/>
            <person name="Pu L.-L."/>
            <person name="Puazo M."/>
            <person name="Raj R."/>
            <person name="Reid J."/>
            <person name="Rouhana J."/>
            <person name="Saada N."/>
            <person name="Shang Y."/>
            <person name="Simmons D."/>
            <person name="Thornton R."/>
            <person name="Warren J."/>
            <person name="Weissenberger G."/>
            <person name="Zhang J."/>
            <person name="Zhang L."/>
            <person name="Zhou C."/>
            <person name="Zhu D."/>
            <person name="Muzny D."/>
            <person name="Worley K."/>
            <person name="Gibbs R."/>
        </authorList>
    </citation>
    <scope>NUCLEOTIDE SEQUENCE [LARGE SCALE GENOMIC DNA]</scope>
    <source>
        <strain evidence="5 6">DSM 17361</strain>
    </source>
</reference>
<evidence type="ECO:0000256" key="3">
    <source>
        <dbReference type="ARBA" id="ARBA00022679"/>
    </source>
</evidence>
<proteinExistence type="inferred from homology"/>
<dbReference type="RefSeq" id="WP_007174787.1">
    <property type="nucleotide sequence ID" value="NZ_GG704782.1"/>
</dbReference>
<dbReference type="eggNOG" id="COG1216">
    <property type="taxonomic scope" value="Bacteria"/>
</dbReference>
<sequence length="296" mass="33770">MKILVIIVSYNFVPWMDRCLGSLRKLDKPVDVMVIDNNSQDDTVSVLKARYPEVRIVENRDNFGFGRANNKGMDYAVKEGYEGVLLLNQDAWIDHDALTKLVDAAERHPEFGILSPIHLMGNRQGIEHGFAVYSGLTNLAHLPSEEVVEVDFINAAIWYVPLKVLKDVGFFAPLFYHYGEDKDLVNRMRYHGWKIGYLPAAFGCHGREAREETRKRILHSEYVYHLTEYANINYGLGKACAMGVLAVFKKTALSVIRAKWNDATAYLSMAGRLLCKTHEVVRTRRMSKHVDLNSYL</sequence>
<evidence type="ECO:0000313" key="5">
    <source>
        <dbReference type="EMBL" id="EFA45106.1"/>
    </source>
</evidence>
<dbReference type="SUPFAM" id="SSF53448">
    <property type="entry name" value="Nucleotide-diphospho-sugar transferases"/>
    <property type="match status" value="1"/>
</dbReference>
<dbReference type="AlphaFoldDB" id="D1PU04"/>
<comment type="similarity">
    <text evidence="1">Belongs to the glycosyltransferase 2 family.</text>
</comment>
<dbReference type="Gene3D" id="3.90.550.10">
    <property type="entry name" value="Spore Coat Polysaccharide Biosynthesis Protein SpsA, Chain A"/>
    <property type="match status" value="1"/>
</dbReference>
<dbReference type="PANTHER" id="PTHR43179">
    <property type="entry name" value="RHAMNOSYLTRANSFERASE WBBL"/>
    <property type="match status" value="1"/>
</dbReference>
<keyword evidence="6" id="KW-1185">Reference proteome</keyword>
<dbReference type="Proteomes" id="UP000003160">
    <property type="component" value="Unassembled WGS sequence"/>
</dbReference>
<feature type="domain" description="Glycosyltransferase 2-like" evidence="4">
    <location>
        <begin position="5"/>
        <end position="110"/>
    </location>
</feature>
<protein>
    <submittedName>
        <fullName evidence="5">Glycosyltransferase, group 2 family protein</fullName>
        <ecNumber evidence="5">2.4.-.-</ecNumber>
    </submittedName>
</protein>
<dbReference type="OrthoDB" id="9771846at2"/>
<gene>
    <name evidence="5" type="ORF">HMPREF0645_0439</name>
</gene>
<dbReference type="InterPro" id="IPR029044">
    <property type="entry name" value="Nucleotide-diphossugar_trans"/>
</dbReference>
<dbReference type="PANTHER" id="PTHR43179:SF12">
    <property type="entry name" value="GALACTOFURANOSYLTRANSFERASE GLFT2"/>
    <property type="match status" value="1"/>
</dbReference>
<evidence type="ECO:0000256" key="1">
    <source>
        <dbReference type="ARBA" id="ARBA00006739"/>
    </source>
</evidence>
<evidence type="ECO:0000313" key="6">
    <source>
        <dbReference type="Proteomes" id="UP000003160"/>
    </source>
</evidence>
<dbReference type="Pfam" id="PF00535">
    <property type="entry name" value="Glycos_transf_2"/>
    <property type="match status" value="1"/>
</dbReference>
<accession>D1PU04</accession>
<dbReference type="GO" id="GO:0016757">
    <property type="term" value="F:glycosyltransferase activity"/>
    <property type="evidence" value="ECO:0007669"/>
    <property type="project" value="UniProtKB-KW"/>
</dbReference>
<evidence type="ECO:0000259" key="4">
    <source>
        <dbReference type="Pfam" id="PF00535"/>
    </source>
</evidence>
<dbReference type="EMBL" id="ACKS01000022">
    <property type="protein sequence ID" value="EFA45106.1"/>
    <property type="molecule type" value="Genomic_DNA"/>
</dbReference>
<name>D1PU04_9BACT</name>
<keyword evidence="3 5" id="KW-0808">Transferase</keyword>